<name>U6KV49_EIMTE</name>
<dbReference type="AlphaFoldDB" id="U6KV49"/>
<gene>
    <name evidence="2" type="ORF">ETH_00010790</name>
</gene>
<accession>U6KV49</accession>
<reference evidence="2" key="2">
    <citation type="submission" date="2013-10" db="EMBL/GenBank/DDBJ databases">
        <authorList>
            <person name="Aslett M."/>
        </authorList>
    </citation>
    <scope>NUCLEOTIDE SEQUENCE [LARGE SCALE GENOMIC DNA]</scope>
    <source>
        <strain evidence="2">Houghton</strain>
    </source>
</reference>
<reference evidence="2" key="1">
    <citation type="submission" date="2013-10" db="EMBL/GenBank/DDBJ databases">
        <title>Genomic analysis of the causative agents of coccidiosis in chickens.</title>
        <authorList>
            <person name="Reid A.J."/>
            <person name="Blake D."/>
            <person name="Billington K."/>
            <person name="Browne H."/>
            <person name="Dunn M."/>
            <person name="Hung S."/>
            <person name="Kawahara F."/>
            <person name="Miranda-Saavedra D."/>
            <person name="Mourier T."/>
            <person name="Nagra H."/>
            <person name="Otto T.D."/>
            <person name="Rawlings N."/>
            <person name="Sanchez A."/>
            <person name="Sanders M."/>
            <person name="Subramaniam C."/>
            <person name="Tay Y."/>
            <person name="Dear P."/>
            <person name="Doerig C."/>
            <person name="Gruber A."/>
            <person name="Parkinson J."/>
            <person name="Shirley M."/>
            <person name="Wan K.L."/>
            <person name="Berriman M."/>
            <person name="Tomley F."/>
            <person name="Pain A."/>
        </authorList>
    </citation>
    <scope>NUCLEOTIDE SEQUENCE [LARGE SCALE GENOMIC DNA]</scope>
    <source>
        <strain evidence="2">Houghton</strain>
    </source>
</reference>
<dbReference type="EMBL" id="HG675688">
    <property type="protein sequence ID" value="CDJ41982.1"/>
    <property type="molecule type" value="Genomic_DNA"/>
</dbReference>
<dbReference type="VEuPathDB" id="ToxoDB:ETH2_1142700"/>
<dbReference type="Pfam" id="PF11054">
    <property type="entry name" value="Surface_antigen"/>
    <property type="match status" value="1"/>
</dbReference>
<dbReference type="GeneID" id="25251352"/>
<dbReference type="Proteomes" id="UP000030747">
    <property type="component" value="Unassembled WGS sequence"/>
</dbReference>
<evidence type="ECO:0000256" key="1">
    <source>
        <dbReference type="SAM" id="SignalP"/>
    </source>
</evidence>
<proteinExistence type="predicted"/>
<evidence type="ECO:0000313" key="3">
    <source>
        <dbReference type="Proteomes" id="UP000030747"/>
    </source>
</evidence>
<dbReference type="RefSeq" id="XP_013232732.1">
    <property type="nucleotide sequence ID" value="XM_013377278.1"/>
</dbReference>
<protein>
    <submittedName>
        <fullName evidence="2">SAG family member</fullName>
    </submittedName>
</protein>
<keyword evidence="1" id="KW-0732">Signal</keyword>
<dbReference type="VEuPathDB" id="ToxoDB:ETH_00010790"/>
<dbReference type="InterPro" id="IPR021288">
    <property type="entry name" value="Surface_antigen"/>
</dbReference>
<keyword evidence="3" id="KW-1185">Reference proteome</keyword>
<feature type="signal peptide" evidence="1">
    <location>
        <begin position="1"/>
        <end position="22"/>
    </location>
</feature>
<dbReference type="OrthoDB" id="347384at2759"/>
<organism evidence="2 3">
    <name type="scientific">Eimeria tenella</name>
    <name type="common">Coccidian parasite</name>
    <dbReference type="NCBI Taxonomy" id="5802"/>
    <lineage>
        <taxon>Eukaryota</taxon>
        <taxon>Sar</taxon>
        <taxon>Alveolata</taxon>
        <taxon>Apicomplexa</taxon>
        <taxon>Conoidasida</taxon>
        <taxon>Coccidia</taxon>
        <taxon>Eucoccidiorida</taxon>
        <taxon>Eimeriorina</taxon>
        <taxon>Eimeriidae</taxon>
        <taxon>Eimeria</taxon>
    </lineage>
</organism>
<feature type="chain" id="PRO_5004673056" evidence="1">
    <location>
        <begin position="23"/>
        <end position="257"/>
    </location>
</feature>
<sequence length="257" mass="27881">MLCLAFIPLFVVLGFCGGRTESATITGKAETLDCLTHMNEARRAAGLPAFGETAEEGKTLPEHTESGRAISPKTLWKQACQKIMGEEGEVTEIEQLSGIPAYYPGNKDCAAAVQYWKEGFSLFSNKLPPTYQEIGNPDVYTDKGISFVALYNPQVNPVASCAFVTCTKATASADQDTSTSQDGHSLRRLQDEPQITTAVICLTNPEALKTGAAPFKEEEWQKIVRAIVGTEEVNRVSTVRPSLTLGFIMLLSAYGLF</sequence>
<evidence type="ECO:0000313" key="2">
    <source>
        <dbReference type="EMBL" id="CDJ41982.1"/>
    </source>
</evidence>